<sequence length="471" mass="50647">MGLSILTPLSSRFPSPATSRRLRPLRVGNLPLHSHSHFFTPLSWKPTRSPRILLNPKLNLVNGCSTVRDFRAHTSSPNSPPPPPSSSSSSSATTQQQILLCSALTVAFAVANRVLYKLALVPMKEYPFFLAQVTTFGYVVVYFLILYTRYNAGVVTDEMIDQPKKLFVAIGALEALGVALGMASAAMLPGPAIPILNQTFLVWQLFFSVLILGRTYTVRQIAGCLLVATGIAVAVTSGSNADQMLSGVEFVWPALMIASCAFQAGASIIKEFVFIDAAARLKDKSLDIFVVNSFGSGFQTANLDEGRVLANLIGRHKQGAVFVLLFLPLLSGLKGIPFAQLPSYLKSGVGCFLNIGTNTSGKFSFSVDTAKLNNYDFLSPICCDGSPLLPLLYIATNLMFNISVLNLVKTSSAVVSSLAVMLSVPISIYILSIPLPYLAEGSDLSPYFLFGGLILVLGLVLYTLPQPSKPH</sequence>
<evidence type="ECO:0000256" key="3">
    <source>
        <dbReference type="ARBA" id="ARBA00022448"/>
    </source>
</evidence>
<evidence type="ECO:0000256" key="6">
    <source>
        <dbReference type="ARBA" id="ARBA00023136"/>
    </source>
</evidence>
<comment type="caution">
    <text evidence="9">The sequence shown here is derived from an EMBL/GenBank/DDBJ whole genome shotgun (WGS) entry which is preliminary data.</text>
</comment>
<feature type="transmembrane region" description="Helical" evidence="8">
    <location>
        <begin position="388"/>
        <end position="408"/>
    </location>
</feature>
<feature type="transmembrane region" description="Helical" evidence="8">
    <location>
        <begin position="415"/>
        <end position="438"/>
    </location>
</feature>
<dbReference type="Proteomes" id="UP001187192">
    <property type="component" value="Unassembled WGS sequence"/>
</dbReference>
<feature type="transmembrane region" description="Helical" evidence="8">
    <location>
        <begin position="195"/>
        <end position="213"/>
    </location>
</feature>
<keyword evidence="10" id="KW-1185">Reference proteome</keyword>
<protein>
    <recommendedName>
        <fullName evidence="11">Protein CLT2, chloroplastic</fullName>
    </recommendedName>
</protein>
<keyword evidence="5 8" id="KW-1133">Transmembrane helix</keyword>
<feature type="transmembrane region" description="Helical" evidence="8">
    <location>
        <begin position="250"/>
        <end position="275"/>
    </location>
</feature>
<feature type="transmembrane region" description="Helical" evidence="8">
    <location>
        <begin position="319"/>
        <end position="339"/>
    </location>
</feature>
<comment type="similarity">
    <text evidence="2">Belongs to the CRT-like transporter family.</text>
</comment>
<evidence type="ECO:0000256" key="4">
    <source>
        <dbReference type="ARBA" id="ARBA00022692"/>
    </source>
</evidence>
<dbReference type="GO" id="GO:0016020">
    <property type="term" value="C:membrane"/>
    <property type="evidence" value="ECO:0007669"/>
    <property type="project" value="UniProtKB-SubCell"/>
</dbReference>
<keyword evidence="3" id="KW-0813">Transport</keyword>
<evidence type="ECO:0000256" key="5">
    <source>
        <dbReference type="ARBA" id="ARBA00022989"/>
    </source>
</evidence>
<evidence type="ECO:0000313" key="10">
    <source>
        <dbReference type="Proteomes" id="UP001187192"/>
    </source>
</evidence>
<dbReference type="InterPro" id="IPR013936">
    <property type="entry name" value="CRT-like"/>
</dbReference>
<dbReference type="PANTHER" id="PTHR31326:SF1">
    <property type="entry name" value="PROTEIN CLT2, CHLOROPLASTIC"/>
    <property type="match status" value="1"/>
</dbReference>
<dbReference type="AlphaFoldDB" id="A0AA88D1A5"/>
<evidence type="ECO:0000256" key="7">
    <source>
        <dbReference type="SAM" id="MobiDB-lite"/>
    </source>
</evidence>
<evidence type="ECO:0008006" key="11">
    <source>
        <dbReference type="Google" id="ProtNLM"/>
    </source>
</evidence>
<evidence type="ECO:0000256" key="2">
    <source>
        <dbReference type="ARBA" id="ARBA00006690"/>
    </source>
</evidence>
<feature type="transmembrane region" description="Helical" evidence="8">
    <location>
        <begin position="128"/>
        <end position="145"/>
    </location>
</feature>
<dbReference type="Pfam" id="PF08627">
    <property type="entry name" value="CRT-like"/>
    <property type="match status" value="1"/>
</dbReference>
<evidence type="ECO:0000256" key="8">
    <source>
        <dbReference type="SAM" id="Phobius"/>
    </source>
</evidence>
<comment type="subcellular location">
    <subcellularLocation>
        <location evidence="1">Membrane</location>
        <topology evidence="1">Multi-pass membrane protein</topology>
    </subcellularLocation>
</comment>
<organism evidence="9 10">
    <name type="scientific">Ficus carica</name>
    <name type="common">Common fig</name>
    <dbReference type="NCBI Taxonomy" id="3494"/>
    <lineage>
        <taxon>Eukaryota</taxon>
        <taxon>Viridiplantae</taxon>
        <taxon>Streptophyta</taxon>
        <taxon>Embryophyta</taxon>
        <taxon>Tracheophyta</taxon>
        <taxon>Spermatophyta</taxon>
        <taxon>Magnoliopsida</taxon>
        <taxon>eudicotyledons</taxon>
        <taxon>Gunneridae</taxon>
        <taxon>Pentapetalae</taxon>
        <taxon>rosids</taxon>
        <taxon>fabids</taxon>
        <taxon>Rosales</taxon>
        <taxon>Moraceae</taxon>
        <taxon>Ficeae</taxon>
        <taxon>Ficus</taxon>
    </lineage>
</organism>
<proteinExistence type="inferred from homology"/>
<keyword evidence="4 8" id="KW-0812">Transmembrane</keyword>
<feature type="transmembrane region" description="Helical" evidence="8">
    <location>
        <begin position="444"/>
        <end position="464"/>
    </location>
</feature>
<feature type="transmembrane region" description="Helical" evidence="8">
    <location>
        <begin position="220"/>
        <end position="238"/>
    </location>
</feature>
<evidence type="ECO:0000256" key="1">
    <source>
        <dbReference type="ARBA" id="ARBA00004141"/>
    </source>
</evidence>
<dbReference type="EMBL" id="BTGU01000010">
    <property type="protein sequence ID" value="GMN40180.1"/>
    <property type="molecule type" value="Genomic_DNA"/>
</dbReference>
<keyword evidence="6 8" id="KW-0472">Membrane</keyword>
<dbReference type="PANTHER" id="PTHR31326">
    <property type="entry name" value="PROTEIN CLT2, CHLOROPLASTIC"/>
    <property type="match status" value="1"/>
</dbReference>
<feature type="transmembrane region" description="Helical" evidence="8">
    <location>
        <begin position="166"/>
        <end position="189"/>
    </location>
</feature>
<reference evidence="9" key="1">
    <citation type="submission" date="2023-07" db="EMBL/GenBank/DDBJ databases">
        <title>draft genome sequence of fig (Ficus carica).</title>
        <authorList>
            <person name="Takahashi T."/>
            <person name="Nishimura K."/>
        </authorList>
    </citation>
    <scope>NUCLEOTIDE SEQUENCE</scope>
</reference>
<gene>
    <name evidence="9" type="ORF">TIFTF001_009414</name>
</gene>
<name>A0AA88D1A5_FICCA</name>
<feature type="region of interest" description="Disordered" evidence="7">
    <location>
        <begin position="71"/>
        <end position="91"/>
    </location>
</feature>
<accession>A0AA88D1A5</accession>
<evidence type="ECO:0000313" key="9">
    <source>
        <dbReference type="EMBL" id="GMN40180.1"/>
    </source>
</evidence>